<dbReference type="SUPFAM" id="SSF53850">
    <property type="entry name" value="Periplasmic binding protein-like II"/>
    <property type="match status" value="1"/>
</dbReference>
<dbReference type="InterPro" id="IPR036390">
    <property type="entry name" value="WH_DNA-bd_sf"/>
</dbReference>
<evidence type="ECO:0000256" key="4">
    <source>
        <dbReference type="ARBA" id="ARBA00023163"/>
    </source>
</evidence>
<dbReference type="Pfam" id="PF03466">
    <property type="entry name" value="LysR_substrate"/>
    <property type="match status" value="1"/>
</dbReference>
<keyword evidence="3" id="KW-0238">DNA-binding</keyword>
<reference evidence="7" key="1">
    <citation type="journal article" date="2019" name="Int. J. Syst. Evol. Microbiol.">
        <title>The Global Catalogue of Microorganisms (GCM) 10K type strain sequencing project: providing services to taxonomists for standard genome sequencing and annotation.</title>
        <authorList>
            <consortium name="The Broad Institute Genomics Platform"/>
            <consortium name="The Broad Institute Genome Sequencing Center for Infectious Disease"/>
            <person name="Wu L."/>
            <person name="Ma J."/>
        </authorList>
    </citation>
    <scope>NUCLEOTIDE SEQUENCE [LARGE SCALE GENOMIC DNA]</scope>
    <source>
        <strain evidence="7">JCM 17666</strain>
    </source>
</reference>
<dbReference type="InterPro" id="IPR000847">
    <property type="entry name" value="LysR_HTH_N"/>
</dbReference>
<dbReference type="Gene3D" id="3.40.190.290">
    <property type="match status" value="1"/>
</dbReference>
<dbReference type="InterPro" id="IPR036388">
    <property type="entry name" value="WH-like_DNA-bd_sf"/>
</dbReference>
<evidence type="ECO:0000313" key="6">
    <source>
        <dbReference type="EMBL" id="GAA4324438.1"/>
    </source>
</evidence>
<feature type="domain" description="HTH lysR-type" evidence="5">
    <location>
        <begin position="4"/>
        <end position="61"/>
    </location>
</feature>
<dbReference type="PROSITE" id="PS50931">
    <property type="entry name" value="HTH_LYSR"/>
    <property type="match status" value="1"/>
</dbReference>
<dbReference type="EMBL" id="BAABFO010000002">
    <property type="protein sequence ID" value="GAA4324438.1"/>
    <property type="molecule type" value="Genomic_DNA"/>
</dbReference>
<protein>
    <submittedName>
        <fullName evidence="6">LysR family transcriptional regulator</fullName>
    </submittedName>
</protein>
<keyword evidence="4" id="KW-0804">Transcription</keyword>
<dbReference type="PANTHER" id="PTHR30419">
    <property type="entry name" value="HTH-TYPE TRANSCRIPTIONAL REGULATOR YBHD"/>
    <property type="match status" value="1"/>
</dbReference>
<organism evidence="6 7">
    <name type="scientific">Pigmentiphaga soli</name>
    <dbReference type="NCBI Taxonomy" id="1007095"/>
    <lineage>
        <taxon>Bacteria</taxon>
        <taxon>Pseudomonadati</taxon>
        <taxon>Pseudomonadota</taxon>
        <taxon>Betaproteobacteria</taxon>
        <taxon>Burkholderiales</taxon>
        <taxon>Alcaligenaceae</taxon>
        <taxon>Pigmentiphaga</taxon>
    </lineage>
</organism>
<accession>A0ABP8GHD4</accession>
<dbReference type="PANTHER" id="PTHR30419:SF8">
    <property type="entry name" value="NITROGEN ASSIMILATION TRANSCRIPTIONAL ACTIVATOR-RELATED"/>
    <property type="match status" value="1"/>
</dbReference>
<sequence length="307" mass="34261">MRHITLRQIEGFIAAAEALSFARAAESLHVTPPAFSQLIGELEAGLGVRLFDRTTRRVILTTAGESLLRKMKRGLFEIDQACEDAKAIARLERGHLTVSTLPSLAVGIVTQSLGEMRTRFPGLTVSLYEDHNGSLLDRLAQGEDDFAICAYSEGTRDLDFDDLFVEELVAVLPESHPLARRRILSWTSLESEALILTALQSSIREQVRHALRHNRIDKRNEYETANMFTALAMVRAGFGMTIVPLTVLPEVNMAGLAWRRLRNPTPRRRIVIGRRRDRTASPAAQRFEALLRERIEATGIGARAAAR</sequence>
<dbReference type="Gene3D" id="1.10.10.10">
    <property type="entry name" value="Winged helix-like DNA-binding domain superfamily/Winged helix DNA-binding domain"/>
    <property type="match status" value="1"/>
</dbReference>
<dbReference type="SUPFAM" id="SSF46785">
    <property type="entry name" value="Winged helix' DNA-binding domain"/>
    <property type="match status" value="1"/>
</dbReference>
<evidence type="ECO:0000256" key="1">
    <source>
        <dbReference type="ARBA" id="ARBA00009437"/>
    </source>
</evidence>
<comment type="caution">
    <text evidence="6">The sequence shown here is derived from an EMBL/GenBank/DDBJ whole genome shotgun (WGS) entry which is preliminary data.</text>
</comment>
<gene>
    <name evidence="6" type="ORF">GCM10023144_06000</name>
</gene>
<evidence type="ECO:0000256" key="2">
    <source>
        <dbReference type="ARBA" id="ARBA00023015"/>
    </source>
</evidence>
<dbReference type="InterPro" id="IPR050950">
    <property type="entry name" value="HTH-type_LysR_regulators"/>
</dbReference>
<dbReference type="RefSeq" id="WP_345246181.1">
    <property type="nucleotide sequence ID" value="NZ_BAABFO010000002.1"/>
</dbReference>
<dbReference type="Pfam" id="PF00126">
    <property type="entry name" value="HTH_1"/>
    <property type="match status" value="1"/>
</dbReference>
<evidence type="ECO:0000259" key="5">
    <source>
        <dbReference type="PROSITE" id="PS50931"/>
    </source>
</evidence>
<keyword evidence="2" id="KW-0805">Transcription regulation</keyword>
<dbReference type="PRINTS" id="PR00039">
    <property type="entry name" value="HTHLYSR"/>
</dbReference>
<evidence type="ECO:0000313" key="7">
    <source>
        <dbReference type="Proteomes" id="UP001501671"/>
    </source>
</evidence>
<proteinExistence type="inferred from homology"/>
<name>A0ABP8GHD4_9BURK</name>
<evidence type="ECO:0000256" key="3">
    <source>
        <dbReference type="ARBA" id="ARBA00023125"/>
    </source>
</evidence>
<dbReference type="InterPro" id="IPR005119">
    <property type="entry name" value="LysR_subst-bd"/>
</dbReference>
<dbReference type="Proteomes" id="UP001501671">
    <property type="component" value="Unassembled WGS sequence"/>
</dbReference>
<comment type="similarity">
    <text evidence="1">Belongs to the LysR transcriptional regulatory family.</text>
</comment>
<keyword evidence="7" id="KW-1185">Reference proteome</keyword>